<accession>A0AAD7DL80</accession>
<proteinExistence type="predicted"/>
<evidence type="ECO:0000256" key="1">
    <source>
        <dbReference type="SAM" id="MobiDB-lite"/>
    </source>
</evidence>
<name>A0AAD7DL80_MYCRO</name>
<comment type="caution">
    <text evidence="2">The sequence shown here is derived from an EMBL/GenBank/DDBJ whole genome shotgun (WGS) entry which is preliminary data.</text>
</comment>
<evidence type="ECO:0000313" key="2">
    <source>
        <dbReference type="EMBL" id="KAJ7692113.1"/>
    </source>
</evidence>
<dbReference type="AlphaFoldDB" id="A0AAD7DL80"/>
<feature type="region of interest" description="Disordered" evidence="1">
    <location>
        <begin position="1"/>
        <end position="20"/>
    </location>
</feature>
<dbReference type="Proteomes" id="UP001221757">
    <property type="component" value="Unassembled WGS sequence"/>
</dbReference>
<feature type="region of interest" description="Disordered" evidence="1">
    <location>
        <begin position="154"/>
        <end position="183"/>
    </location>
</feature>
<gene>
    <name evidence="2" type="ORF">B0H17DRAFT_1133371</name>
</gene>
<reference evidence="2" key="1">
    <citation type="submission" date="2023-03" db="EMBL/GenBank/DDBJ databases">
        <title>Massive genome expansion in bonnet fungi (Mycena s.s.) driven by repeated elements and novel gene families across ecological guilds.</title>
        <authorList>
            <consortium name="Lawrence Berkeley National Laboratory"/>
            <person name="Harder C.B."/>
            <person name="Miyauchi S."/>
            <person name="Viragh M."/>
            <person name="Kuo A."/>
            <person name="Thoen E."/>
            <person name="Andreopoulos B."/>
            <person name="Lu D."/>
            <person name="Skrede I."/>
            <person name="Drula E."/>
            <person name="Henrissat B."/>
            <person name="Morin E."/>
            <person name="Kohler A."/>
            <person name="Barry K."/>
            <person name="LaButti K."/>
            <person name="Morin E."/>
            <person name="Salamov A."/>
            <person name="Lipzen A."/>
            <person name="Mereny Z."/>
            <person name="Hegedus B."/>
            <person name="Baldrian P."/>
            <person name="Stursova M."/>
            <person name="Weitz H."/>
            <person name="Taylor A."/>
            <person name="Grigoriev I.V."/>
            <person name="Nagy L.G."/>
            <person name="Martin F."/>
            <person name="Kauserud H."/>
        </authorList>
    </citation>
    <scope>NUCLEOTIDE SEQUENCE</scope>
    <source>
        <strain evidence="2">CBHHK067</strain>
    </source>
</reference>
<sequence length="183" mass="19245">MHNARGLGPHGVCVGGSNRSGDPTALVCTRESAHLEALRGGPEQLVQEGCQLGVEGTKDRRTSKTHRLELGIAHEFEAHPGIERGCAEKVASTEAGTERKEETGEWGTEGTERARAVPETGDPAKKHPDHRAADDALKVRGLVDAVGVAGLVAGDDVVHTEKLSKGEEDAGVPGQDGDAPIWR</sequence>
<dbReference type="EMBL" id="JARKIE010000054">
    <property type="protein sequence ID" value="KAJ7692113.1"/>
    <property type="molecule type" value="Genomic_DNA"/>
</dbReference>
<organism evidence="2 3">
    <name type="scientific">Mycena rosella</name>
    <name type="common">Pink bonnet</name>
    <name type="synonym">Agaricus rosellus</name>
    <dbReference type="NCBI Taxonomy" id="1033263"/>
    <lineage>
        <taxon>Eukaryota</taxon>
        <taxon>Fungi</taxon>
        <taxon>Dikarya</taxon>
        <taxon>Basidiomycota</taxon>
        <taxon>Agaricomycotina</taxon>
        <taxon>Agaricomycetes</taxon>
        <taxon>Agaricomycetidae</taxon>
        <taxon>Agaricales</taxon>
        <taxon>Marasmiineae</taxon>
        <taxon>Mycenaceae</taxon>
        <taxon>Mycena</taxon>
    </lineage>
</organism>
<feature type="compositionally biased region" description="Basic and acidic residues" evidence="1">
    <location>
        <begin position="110"/>
        <end position="133"/>
    </location>
</feature>
<protein>
    <submittedName>
        <fullName evidence="2">Uncharacterized protein</fullName>
    </submittedName>
</protein>
<evidence type="ECO:0000313" key="3">
    <source>
        <dbReference type="Proteomes" id="UP001221757"/>
    </source>
</evidence>
<feature type="region of interest" description="Disordered" evidence="1">
    <location>
        <begin position="89"/>
        <end position="133"/>
    </location>
</feature>
<keyword evidence="3" id="KW-1185">Reference proteome</keyword>
<feature type="compositionally biased region" description="Basic and acidic residues" evidence="1">
    <location>
        <begin position="156"/>
        <end position="168"/>
    </location>
</feature>